<dbReference type="PANTHER" id="PTHR47916:SF1">
    <property type="entry name" value="3-HYDROXY-5-PHOSPHONOOXYPENTANE-2,4-DIONE THIOLASE"/>
    <property type="match status" value="1"/>
</dbReference>
<keyword evidence="3" id="KW-0808">Transferase</keyword>
<dbReference type="NCBIfam" id="NF005556">
    <property type="entry name" value="PRK07226.1"/>
    <property type="match status" value="1"/>
</dbReference>
<keyword evidence="2" id="KW-0028">Amino-acid biosynthesis</keyword>
<dbReference type="SUPFAM" id="SSF51569">
    <property type="entry name" value="Aldolase"/>
    <property type="match status" value="1"/>
</dbReference>
<evidence type="ECO:0000256" key="1">
    <source>
        <dbReference type="ARBA" id="ARBA00008116"/>
    </source>
</evidence>
<organism evidence="8 9">
    <name type="scientific">Methanocella arvoryzae (strain DSM 22066 / NBRC 105507 / MRE50)</name>
    <dbReference type="NCBI Taxonomy" id="351160"/>
    <lineage>
        <taxon>Archaea</taxon>
        <taxon>Methanobacteriati</taxon>
        <taxon>Methanobacteriota</taxon>
        <taxon>Stenosarchaea group</taxon>
        <taxon>Methanomicrobia</taxon>
        <taxon>Methanocellales</taxon>
        <taxon>Methanocellaceae</taxon>
        <taxon>Methanocella</taxon>
    </lineage>
</organism>
<name>Q0W189_METAR</name>
<evidence type="ECO:0000256" key="2">
    <source>
        <dbReference type="ARBA" id="ARBA00022605"/>
    </source>
</evidence>
<dbReference type="GO" id="GO:0004332">
    <property type="term" value="F:fructose-bisphosphate aldolase activity"/>
    <property type="evidence" value="ECO:0007669"/>
    <property type="project" value="InterPro"/>
</dbReference>
<keyword evidence="8" id="KW-0456">Lyase</keyword>
<keyword evidence="4" id="KW-0057">Aromatic amino acid biosynthesis</keyword>
<reference evidence="8 9" key="1">
    <citation type="journal article" date="2006" name="Science">
        <title>Genome of rice cluster I archaea -- the key methane producers in the rice rhizosphere.</title>
        <authorList>
            <person name="Erkel C."/>
            <person name="Kube M."/>
            <person name="Reinhardt R."/>
            <person name="Liesack W."/>
        </authorList>
    </citation>
    <scope>NUCLEOTIDE SEQUENCE [LARGE SCALE GENOMIC DNA]</scope>
    <source>
        <strain evidence="9">DSM 22066 / NBRC 105507 / MRE50</strain>
    </source>
</reference>
<feature type="active site" description="Schiff-base intermediate with dihydroxyacetone-P" evidence="7">
    <location>
        <position position="177"/>
    </location>
</feature>
<dbReference type="Pfam" id="PF01791">
    <property type="entry name" value="DeoC"/>
    <property type="match status" value="1"/>
</dbReference>
<dbReference type="InterPro" id="IPR041720">
    <property type="entry name" value="FbaB-like"/>
</dbReference>
<dbReference type="GO" id="GO:0016740">
    <property type="term" value="F:transferase activity"/>
    <property type="evidence" value="ECO:0007669"/>
    <property type="project" value="UniProtKB-KW"/>
</dbReference>
<dbReference type="InterPro" id="IPR010210">
    <property type="entry name" value="ADH_synthase"/>
</dbReference>
<protein>
    <recommendedName>
        <fullName evidence="6">2-amino-3,7-dideoxy-D-threo-hept-6-ulosonate synthase</fullName>
        <ecNumber evidence="6">2.2.1.10</ecNumber>
    </recommendedName>
</protein>
<dbReference type="EC" id="2.2.1.10" evidence="6"/>
<feature type="active site" description="Proton donor" evidence="7">
    <location>
        <position position="146"/>
    </location>
</feature>
<evidence type="ECO:0000313" key="8">
    <source>
        <dbReference type="EMBL" id="CAJ37854.1"/>
    </source>
</evidence>
<dbReference type="GO" id="GO:0008652">
    <property type="term" value="P:amino acid biosynthetic process"/>
    <property type="evidence" value="ECO:0007669"/>
    <property type="project" value="UniProtKB-KW"/>
</dbReference>
<keyword evidence="5" id="KW-0704">Schiff base</keyword>
<proteinExistence type="inferred from homology"/>
<sequence>MNTGKCIRLGRIINRQSKKTVMVPVDHGVTLGPVTGLSDIRQSMIAAGEGGANAMIMHKGIAKECYAGHQKNTGLIIHLSASTTLSTDPDYKILVASPLEALKLGADAVSIHVNVGSDKEFAMLDDLGRISRESEELGLPLLAMMYARGKNIHNQYDADLIAHACRVGAELGADLIKTNYSGDPDSFKKVVKGCPVPVLVAGGLRTGSDLELLEKIRGAMEAGAGGVAIGRNVFMHENPVLMVRRISAVVHNGLSPAEAMKL</sequence>
<dbReference type="PATRIC" id="fig|351160.9.peg.427"/>
<dbReference type="SMART" id="SM01133">
    <property type="entry name" value="DeoC"/>
    <property type="match status" value="1"/>
</dbReference>
<dbReference type="RefSeq" id="WP_012034736.1">
    <property type="nucleotide sequence ID" value="NC_009464.1"/>
</dbReference>
<dbReference type="GO" id="GO:0016836">
    <property type="term" value="F:hydro-lyase activity"/>
    <property type="evidence" value="ECO:0007669"/>
    <property type="project" value="InterPro"/>
</dbReference>
<evidence type="ECO:0000313" key="9">
    <source>
        <dbReference type="Proteomes" id="UP000000663"/>
    </source>
</evidence>
<dbReference type="KEGG" id="rci:RRC80"/>
<dbReference type="GeneID" id="5145309"/>
<evidence type="ECO:0000256" key="5">
    <source>
        <dbReference type="ARBA" id="ARBA00023270"/>
    </source>
</evidence>
<dbReference type="InterPro" id="IPR013785">
    <property type="entry name" value="Aldolase_TIM"/>
</dbReference>
<accession>Q0W189</accession>
<dbReference type="GO" id="GO:0009073">
    <property type="term" value="P:aromatic amino acid family biosynthetic process"/>
    <property type="evidence" value="ECO:0007669"/>
    <property type="project" value="UniProtKB-KW"/>
</dbReference>
<gene>
    <name evidence="8" type="primary">fbaB-2</name>
    <name evidence="8" type="ORF">RRC80</name>
</gene>
<keyword evidence="9" id="KW-1185">Reference proteome</keyword>
<evidence type="ECO:0000256" key="6">
    <source>
        <dbReference type="NCBIfam" id="TIGR01949"/>
    </source>
</evidence>
<evidence type="ECO:0000256" key="3">
    <source>
        <dbReference type="ARBA" id="ARBA00022679"/>
    </source>
</evidence>
<evidence type="ECO:0000256" key="4">
    <source>
        <dbReference type="ARBA" id="ARBA00023141"/>
    </source>
</evidence>
<dbReference type="EMBL" id="AM114193">
    <property type="protein sequence ID" value="CAJ37854.1"/>
    <property type="molecule type" value="Genomic_DNA"/>
</dbReference>
<dbReference type="PIRSF" id="PIRSF038992">
    <property type="entry name" value="Aldolase_Ia"/>
    <property type="match status" value="1"/>
</dbReference>
<dbReference type="OrthoDB" id="50091at2157"/>
<dbReference type="Gene3D" id="3.20.20.70">
    <property type="entry name" value="Aldolase class I"/>
    <property type="match status" value="1"/>
</dbReference>
<evidence type="ECO:0000256" key="7">
    <source>
        <dbReference type="PIRSR" id="PIRSR038992-1"/>
    </source>
</evidence>
<dbReference type="CDD" id="cd00958">
    <property type="entry name" value="DhnA"/>
    <property type="match status" value="1"/>
</dbReference>
<dbReference type="STRING" id="351160.RRC80"/>
<dbReference type="Proteomes" id="UP000000663">
    <property type="component" value="Chromosome"/>
</dbReference>
<dbReference type="PANTHER" id="PTHR47916">
    <property type="entry name" value="FRUCTOSE-BISPHOSPHATE ALDOLASE CLASS 1"/>
    <property type="match status" value="1"/>
</dbReference>
<dbReference type="InterPro" id="IPR050456">
    <property type="entry name" value="DeoC/FbaB_aldolase"/>
</dbReference>
<dbReference type="NCBIfam" id="TIGR01949">
    <property type="entry name" value="ADH_synth"/>
    <property type="match status" value="1"/>
</dbReference>
<comment type="similarity">
    <text evidence="1">Belongs to the DeoC/FbaB aldolase family.</text>
</comment>
<dbReference type="eggNOG" id="arCOG04044">
    <property type="taxonomic scope" value="Archaea"/>
</dbReference>
<dbReference type="AlphaFoldDB" id="Q0W189"/>
<dbReference type="InterPro" id="IPR002915">
    <property type="entry name" value="DeoC/FbaB/LacD_aldolase"/>
</dbReference>